<comment type="caution">
    <text evidence="1">The sequence shown here is derived from an EMBL/GenBank/DDBJ whole genome shotgun (WGS) entry which is preliminary data.</text>
</comment>
<proteinExistence type="predicted"/>
<accession>A0A917AJ88</accession>
<name>A0A917AJ88_9BACI</name>
<dbReference type="Proteomes" id="UP000605259">
    <property type="component" value="Unassembled WGS sequence"/>
</dbReference>
<keyword evidence="2" id="KW-1185">Reference proteome</keyword>
<gene>
    <name evidence="1" type="ORF">GCM10007140_04660</name>
</gene>
<dbReference type="EMBL" id="BMFK01000001">
    <property type="protein sequence ID" value="GGE57345.1"/>
    <property type="molecule type" value="Genomic_DNA"/>
</dbReference>
<evidence type="ECO:0000313" key="2">
    <source>
        <dbReference type="Proteomes" id="UP000605259"/>
    </source>
</evidence>
<protein>
    <submittedName>
        <fullName evidence="1">Uncharacterized protein</fullName>
    </submittedName>
</protein>
<reference evidence="1" key="1">
    <citation type="journal article" date="2014" name="Int. J. Syst. Evol. Microbiol.">
        <title>Complete genome sequence of Corynebacterium casei LMG S-19264T (=DSM 44701T), isolated from a smear-ripened cheese.</title>
        <authorList>
            <consortium name="US DOE Joint Genome Institute (JGI-PGF)"/>
            <person name="Walter F."/>
            <person name="Albersmeier A."/>
            <person name="Kalinowski J."/>
            <person name="Ruckert C."/>
        </authorList>
    </citation>
    <scope>NUCLEOTIDE SEQUENCE</scope>
    <source>
        <strain evidence="1">CGMCC 1.12698</strain>
    </source>
</reference>
<organism evidence="1 2">
    <name type="scientific">Priestia taiwanensis</name>
    <dbReference type="NCBI Taxonomy" id="1347902"/>
    <lineage>
        <taxon>Bacteria</taxon>
        <taxon>Bacillati</taxon>
        <taxon>Bacillota</taxon>
        <taxon>Bacilli</taxon>
        <taxon>Bacillales</taxon>
        <taxon>Bacillaceae</taxon>
        <taxon>Priestia</taxon>
    </lineage>
</organism>
<dbReference type="AlphaFoldDB" id="A0A917AJ88"/>
<sequence length="67" mass="8360">MKRSDKLIMIYSFRVRAMSLAYLFLGEIGNEKRCFFEKRCVFYYDIIILHKEGRRDEKRFYRENTYT</sequence>
<reference evidence="1" key="2">
    <citation type="submission" date="2020-09" db="EMBL/GenBank/DDBJ databases">
        <authorList>
            <person name="Sun Q."/>
            <person name="Zhou Y."/>
        </authorList>
    </citation>
    <scope>NUCLEOTIDE SEQUENCE</scope>
    <source>
        <strain evidence="1">CGMCC 1.12698</strain>
    </source>
</reference>
<evidence type="ECO:0000313" key="1">
    <source>
        <dbReference type="EMBL" id="GGE57345.1"/>
    </source>
</evidence>